<name>A0A2Z4LUU8_9FLAO</name>
<dbReference type="PROSITE" id="PS51257">
    <property type="entry name" value="PROKAR_LIPOPROTEIN"/>
    <property type="match status" value="1"/>
</dbReference>
<keyword evidence="2" id="KW-1185">Reference proteome</keyword>
<dbReference type="RefSeq" id="WP_112378970.1">
    <property type="nucleotide sequence ID" value="NZ_CP030104.1"/>
</dbReference>
<protein>
    <submittedName>
        <fullName evidence="1">Uncharacterized protein</fullName>
    </submittedName>
</protein>
<dbReference type="KEGG" id="spon:HME9304_02623"/>
<accession>A0A2Z4LUU8</accession>
<sequence length="167" mass="19231">MTNSLKIVLALVVILTGCNKRIETSNLLLGSWSIEEIQWISNDTTVQRKPEQKGLLLITPERYSLSWTPIEKHRKPFQSLSNPTDNEVLEGFKTIVFNMGSYNVSNSEFVTKSHLSKVLGFEGGMQYFKFEVTDNKMVLILFDETYPNGEKPDWYGKWETKFSLARL</sequence>
<organism evidence="1 2">
    <name type="scientific">Flagellimonas maritima</name>
    <dbReference type="NCBI Taxonomy" id="1383885"/>
    <lineage>
        <taxon>Bacteria</taxon>
        <taxon>Pseudomonadati</taxon>
        <taxon>Bacteroidota</taxon>
        <taxon>Flavobacteriia</taxon>
        <taxon>Flavobacteriales</taxon>
        <taxon>Flavobacteriaceae</taxon>
        <taxon>Flagellimonas</taxon>
    </lineage>
</organism>
<reference evidence="1 2" key="1">
    <citation type="submission" date="2018-06" db="EMBL/GenBank/DDBJ databases">
        <title>Spongiibacterium sp. HME9304 Genome sequencing and assembly.</title>
        <authorList>
            <person name="Kang H."/>
            <person name="Kim H."/>
            <person name="Joh K."/>
        </authorList>
    </citation>
    <scope>NUCLEOTIDE SEQUENCE [LARGE SCALE GENOMIC DNA]</scope>
    <source>
        <strain evidence="1 2">HME9304</strain>
    </source>
</reference>
<proteinExistence type="predicted"/>
<evidence type="ECO:0000313" key="1">
    <source>
        <dbReference type="EMBL" id="AWX45596.1"/>
    </source>
</evidence>
<dbReference type="Proteomes" id="UP000248536">
    <property type="component" value="Chromosome"/>
</dbReference>
<dbReference type="AlphaFoldDB" id="A0A2Z4LUU8"/>
<dbReference type="OrthoDB" id="1374157at2"/>
<evidence type="ECO:0000313" key="2">
    <source>
        <dbReference type="Proteomes" id="UP000248536"/>
    </source>
</evidence>
<gene>
    <name evidence="1" type="ORF">HME9304_02623</name>
</gene>
<dbReference type="EMBL" id="CP030104">
    <property type="protein sequence ID" value="AWX45596.1"/>
    <property type="molecule type" value="Genomic_DNA"/>
</dbReference>